<evidence type="ECO:0000256" key="1">
    <source>
        <dbReference type="ARBA" id="ARBA00001946"/>
    </source>
</evidence>
<evidence type="ECO:0000313" key="6">
    <source>
        <dbReference type="Proteomes" id="UP001239085"/>
    </source>
</evidence>
<protein>
    <submittedName>
        <fullName evidence="5">HAD superfamily hydrolase (TIGR01549 family)</fullName>
    </submittedName>
</protein>
<evidence type="ECO:0000313" key="5">
    <source>
        <dbReference type="EMBL" id="MDQ0644456.1"/>
    </source>
</evidence>
<reference evidence="5 6" key="1">
    <citation type="submission" date="2023-07" db="EMBL/GenBank/DDBJ databases">
        <title>Comparative genomics of wheat-associated soil bacteria to identify genetic determinants of phenazine resistance.</title>
        <authorList>
            <person name="Mouncey N."/>
        </authorList>
    </citation>
    <scope>NUCLEOTIDE SEQUENCE [LARGE SCALE GENOMIC DNA]</scope>
    <source>
        <strain evidence="5 6">W2I7</strain>
    </source>
</reference>
<organism evidence="5 6">
    <name type="scientific">Microbacterium murale</name>
    <dbReference type="NCBI Taxonomy" id="1081040"/>
    <lineage>
        <taxon>Bacteria</taxon>
        <taxon>Bacillati</taxon>
        <taxon>Actinomycetota</taxon>
        <taxon>Actinomycetes</taxon>
        <taxon>Micrococcales</taxon>
        <taxon>Microbacteriaceae</taxon>
        <taxon>Microbacterium</taxon>
    </lineage>
</organism>
<dbReference type="SFLD" id="SFLDG01129">
    <property type="entry name" value="C1.5:_HAD__Beta-PGM__Phosphata"/>
    <property type="match status" value="1"/>
</dbReference>
<dbReference type="PRINTS" id="PR00413">
    <property type="entry name" value="HADHALOGNASE"/>
</dbReference>
<dbReference type="InterPro" id="IPR036412">
    <property type="entry name" value="HAD-like_sf"/>
</dbReference>
<dbReference type="InterPro" id="IPR023214">
    <property type="entry name" value="HAD_sf"/>
</dbReference>
<dbReference type="RefSeq" id="WP_307362200.1">
    <property type="nucleotide sequence ID" value="NZ_JAUSXK010000001.1"/>
</dbReference>
<keyword evidence="2" id="KW-0479">Metal-binding</keyword>
<gene>
    <name evidence="5" type="ORF">QFZ46_002616</name>
</gene>
<dbReference type="EMBL" id="JAUSXK010000001">
    <property type="protein sequence ID" value="MDQ0644456.1"/>
    <property type="molecule type" value="Genomic_DNA"/>
</dbReference>
<dbReference type="Proteomes" id="UP001239085">
    <property type="component" value="Unassembled WGS sequence"/>
</dbReference>
<accession>A0ABU0PCP8</accession>
<dbReference type="NCBIfam" id="TIGR01549">
    <property type="entry name" value="HAD-SF-IA-v1"/>
    <property type="match status" value="1"/>
</dbReference>
<comment type="caution">
    <text evidence="5">The sequence shown here is derived from an EMBL/GenBank/DDBJ whole genome shotgun (WGS) entry which is preliminary data.</text>
</comment>
<evidence type="ECO:0000256" key="2">
    <source>
        <dbReference type="ARBA" id="ARBA00022723"/>
    </source>
</evidence>
<name>A0ABU0PCP8_9MICO</name>
<dbReference type="InterPro" id="IPR051400">
    <property type="entry name" value="HAD-like_hydrolase"/>
</dbReference>
<dbReference type="SUPFAM" id="SSF56784">
    <property type="entry name" value="HAD-like"/>
    <property type="match status" value="1"/>
</dbReference>
<comment type="cofactor">
    <cofactor evidence="1">
        <name>Mg(2+)</name>
        <dbReference type="ChEBI" id="CHEBI:18420"/>
    </cofactor>
</comment>
<dbReference type="Pfam" id="PF13419">
    <property type="entry name" value="HAD_2"/>
    <property type="match status" value="1"/>
</dbReference>
<sequence length="213" mass="22714">MPLAVFDLDGTLVDQASAARSWAGEFVARWGLPVKASDLVAAALTERVSKQLVFDRIVEEWSLPLSGAEIWAAYRTRMPQLVQCASEDKEALTELRAAGWSVGIATNGMPDNQEGKIRATGLAELIDGWVISGEVGIRKPDPRIFGVLAQRLCCALDGWMVGDSLEHDVMGGMAAGLQTAWIAPLNAPVPAGSARFDIRQTSVAEAVGAILTI</sequence>
<dbReference type="InterPro" id="IPR041492">
    <property type="entry name" value="HAD_2"/>
</dbReference>
<dbReference type="SFLD" id="SFLDS00003">
    <property type="entry name" value="Haloacid_Dehalogenase"/>
    <property type="match status" value="1"/>
</dbReference>
<keyword evidence="4" id="KW-0460">Magnesium</keyword>
<dbReference type="GO" id="GO:0016787">
    <property type="term" value="F:hydrolase activity"/>
    <property type="evidence" value="ECO:0007669"/>
    <property type="project" value="UniProtKB-KW"/>
</dbReference>
<dbReference type="PANTHER" id="PTHR46470:SF2">
    <property type="entry name" value="GLYCERALDEHYDE 3-PHOSPHATE PHOSPHATASE"/>
    <property type="match status" value="1"/>
</dbReference>
<evidence type="ECO:0000256" key="4">
    <source>
        <dbReference type="ARBA" id="ARBA00022842"/>
    </source>
</evidence>
<keyword evidence="6" id="KW-1185">Reference proteome</keyword>
<dbReference type="PANTHER" id="PTHR46470">
    <property type="entry name" value="N-ACYLNEURAMINATE-9-PHOSPHATASE"/>
    <property type="match status" value="1"/>
</dbReference>
<dbReference type="Gene3D" id="3.40.50.1000">
    <property type="entry name" value="HAD superfamily/HAD-like"/>
    <property type="match status" value="1"/>
</dbReference>
<dbReference type="Gene3D" id="1.10.150.520">
    <property type="match status" value="1"/>
</dbReference>
<dbReference type="InterPro" id="IPR006439">
    <property type="entry name" value="HAD-SF_hydro_IA"/>
</dbReference>
<proteinExistence type="predicted"/>
<keyword evidence="3 5" id="KW-0378">Hydrolase</keyword>
<evidence type="ECO:0000256" key="3">
    <source>
        <dbReference type="ARBA" id="ARBA00022801"/>
    </source>
</evidence>